<dbReference type="OrthoDB" id="9957286at2"/>
<accession>D2QXL9</accession>
<dbReference type="PROSITE" id="PS51257">
    <property type="entry name" value="PROKAR_LIPOPROTEIN"/>
    <property type="match status" value="1"/>
</dbReference>
<protein>
    <recommendedName>
        <fullName evidence="3">Lipocalin-like domain-containing protein</fullName>
    </recommendedName>
</protein>
<keyword evidence="2" id="KW-1185">Reference proteome</keyword>
<evidence type="ECO:0000313" key="1">
    <source>
        <dbReference type="EMBL" id="ADB16204.1"/>
    </source>
</evidence>
<dbReference type="Proteomes" id="UP000001887">
    <property type="component" value="Chromosome"/>
</dbReference>
<dbReference type="EMBL" id="CP001848">
    <property type="protein sequence ID" value="ADB16204.1"/>
    <property type="molecule type" value="Genomic_DNA"/>
</dbReference>
<reference evidence="1 2" key="1">
    <citation type="journal article" date="2009" name="Stand. Genomic Sci.">
        <title>Complete genome sequence of Pirellula staleyi type strain (ATCC 27377).</title>
        <authorList>
            <person name="Clum A."/>
            <person name="Tindall B.J."/>
            <person name="Sikorski J."/>
            <person name="Ivanova N."/>
            <person name="Mavrommatis K."/>
            <person name="Lucas S."/>
            <person name="Glavina del Rio T."/>
            <person name="Nolan M."/>
            <person name="Chen F."/>
            <person name="Tice H."/>
            <person name="Pitluck S."/>
            <person name="Cheng J.F."/>
            <person name="Chertkov O."/>
            <person name="Brettin T."/>
            <person name="Han C."/>
            <person name="Detter J.C."/>
            <person name="Kuske C."/>
            <person name="Bruce D."/>
            <person name="Goodwin L."/>
            <person name="Ovchinikova G."/>
            <person name="Pati A."/>
            <person name="Mikhailova N."/>
            <person name="Chen A."/>
            <person name="Palaniappan K."/>
            <person name="Land M."/>
            <person name="Hauser L."/>
            <person name="Chang Y.J."/>
            <person name="Jeffries C.D."/>
            <person name="Chain P."/>
            <person name="Rohde M."/>
            <person name="Goker M."/>
            <person name="Bristow J."/>
            <person name="Eisen J.A."/>
            <person name="Markowitz V."/>
            <person name="Hugenholtz P."/>
            <person name="Kyrpides N.C."/>
            <person name="Klenk H.P."/>
            <person name="Lapidus A."/>
        </authorList>
    </citation>
    <scope>NUCLEOTIDE SEQUENCE [LARGE SCALE GENOMIC DNA]</scope>
    <source>
        <strain evidence="2">ATCC 27377 / DSM 6068 / ICPB 4128</strain>
    </source>
</reference>
<proteinExistence type="predicted"/>
<evidence type="ECO:0008006" key="3">
    <source>
        <dbReference type="Google" id="ProtNLM"/>
    </source>
</evidence>
<evidence type="ECO:0000313" key="2">
    <source>
        <dbReference type="Proteomes" id="UP000001887"/>
    </source>
</evidence>
<sequence length="150" mass="16097" precursor="true">MRSWRLFVALAAVVGLAYMAVLTGCSPAAKLVGTWEVDIPAAQEKLKGDPLALVAGPILSGLKLNLTFQGDGNCTVDGTFLGQSKTVKGSWRFVKEEGTTLLLMVKLENEASEREMKVVFVDNDHIEAIPPTGISPVGPALTFPFVRKKP</sequence>
<dbReference type="AlphaFoldDB" id="D2QXL9"/>
<gene>
    <name evidence="1" type="ordered locus">Psta_1529</name>
</gene>
<dbReference type="KEGG" id="psl:Psta_1529"/>
<dbReference type="HOGENOM" id="CLU_1738840_0_0_0"/>
<organism evidence="1 2">
    <name type="scientific">Pirellula staleyi (strain ATCC 27377 / DSM 6068 / ICPB 4128)</name>
    <name type="common">Pirella staleyi</name>
    <dbReference type="NCBI Taxonomy" id="530564"/>
    <lineage>
        <taxon>Bacteria</taxon>
        <taxon>Pseudomonadati</taxon>
        <taxon>Planctomycetota</taxon>
        <taxon>Planctomycetia</taxon>
        <taxon>Pirellulales</taxon>
        <taxon>Pirellulaceae</taxon>
        <taxon>Pirellula</taxon>
    </lineage>
</organism>
<name>D2QXL9_PIRSD</name>